<dbReference type="AlphaFoldDB" id="A0A9N8V619"/>
<proteinExistence type="predicted"/>
<name>A0A9N8V619_9GLOM</name>
<dbReference type="EMBL" id="CAJVPV010000075">
    <property type="protein sequence ID" value="CAG8441209.1"/>
    <property type="molecule type" value="Genomic_DNA"/>
</dbReference>
<sequence>MNHQRQSLSSLPQENMPLIIDSKIHEIHFYGPSPLSGNLIRQSEIQHIYFHQTTSSPDVLSQTSTVDVSTPTSRGRSQDSEIINEAEPVVSGRSSSETDENSTIEDSSSKCQITLTEKHIRGLISRMFD</sequence>
<dbReference type="Proteomes" id="UP000789342">
    <property type="component" value="Unassembled WGS sequence"/>
</dbReference>
<accession>A0A9N8V619</accession>
<protein>
    <submittedName>
        <fullName evidence="2">7566_t:CDS:1</fullName>
    </submittedName>
</protein>
<evidence type="ECO:0000313" key="3">
    <source>
        <dbReference type="Proteomes" id="UP000789342"/>
    </source>
</evidence>
<keyword evidence="3" id="KW-1185">Reference proteome</keyword>
<organism evidence="2 3">
    <name type="scientific">Acaulospora morrowiae</name>
    <dbReference type="NCBI Taxonomy" id="94023"/>
    <lineage>
        <taxon>Eukaryota</taxon>
        <taxon>Fungi</taxon>
        <taxon>Fungi incertae sedis</taxon>
        <taxon>Mucoromycota</taxon>
        <taxon>Glomeromycotina</taxon>
        <taxon>Glomeromycetes</taxon>
        <taxon>Diversisporales</taxon>
        <taxon>Acaulosporaceae</taxon>
        <taxon>Acaulospora</taxon>
    </lineage>
</organism>
<comment type="caution">
    <text evidence="2">The sequence shown here is derived from an EMBL/GenBank/DDBJ whole genome shotgun (WGS) entry which is preliminary data.</text>
</comment>
<feature type="region of interest" description="Disordered" evidence="1">
    <location>
        <begin position="59"/>
        <end position="109"/>
    </location>
</feature>
<evidence type="ECO:0000313" key="2">
    <source>
        <dbReference type="EMBL" id="CAG8441209.1"/>
    </source>
</evidence>
<feature type="compositionally biased region" description="Polar residues" evidence="1">
    <location>
        <begin position="59"/>
        <end position="75"/>
    </location>
</feature>
<gene>
    <name evidence="2" type="ORF">AMORRO_LOCUS297</name>
</gene>
<reference evidence="2" key="1">
    <citation type="submission" date="2021-06" db="EMBL/GenBank/DDBJ databases">
        <authorList>
            <person name="Kallberg Y."/>
            <person name="Tangrot J."/>
            <person name="Rosling A."/>
        </authorList>
    </citation>
    <scope>NUCLEOTIDE SEQUENCE</scope>
    <source>
        <strain evidence="2">CL551</strain>
    </source>
</reference>
<evidence type="ECO:0000256" key="1">
    <source>
        <dbReference type="SAM" id="MobiDB-lite"/>
    </source>
</evidence>